<dbReference type="InterPro" id="IPR025117">
    <property type="entry name" value="DUF4037"/>
</dbReference>
<gene>
    <name evidence="2" type="ORF">EV193_107156</name>
</gene>
<dbReference type="EMBL" id="SGWQ01000007">
    <property type="protein sequence ID" value="RZS36475.1"/>
    <property type="molecule type" value="Genomic_DNA"/>
</dbReference>
<dbReference type="AlphaFoldDB" id="A0A4Q7KJ83"/>
<name>A0A4Q7KJ83_9PSEU</name>
<feature type="domain" description="DUF4037" evidence="1">
    <location>
        <begin position="146"/>
        <end position="244"/>
    </location>
</feature>
<sequence length="364" mass="40387">MSELARAFIPGLELSRRFYREAVWPLVREHFGDITHTAARIGGGSEVLGFDTARSADHEWGPRLQFFLHRDDAAMAPDISAVLSTELPREFLGYSTNFVPADDGHIRTMAFTDGLVFHRVDVTTLDSWFADHLGFDPRDTVSTLDWLALPTQVLAEVTGGAVFHDGPGELTSARSRLAWYPDDIWRYVLACQWQRIGQEEAFVGRCGEVGDDLGSAVVTARLARDLMRLNLLTHRRYPPYGKWLGSAFARIPSAATIGPALRATIGAITWQERENHLATAYTAAATSHNELGLTDPLDTSIRNYHERPFRVLRAERFADALIDSISDPEIRALPRTGSVDQFVDCTDLLTAAPKARAVTTRLVG</sequence>
<evidence type="ECO:0000259" key="1">
    <source>
        <dbReference type="Pfam" id="PF13228"/>
    </source>
</evidence>
<proteinExistence type="predicted"/>
<protein>
    <submittedName>
        <fullName evidence="2">Uncharacterized protein DUF4037</fullName>
    </submittedName>
</protein>
<dbReference type="Proteomes" id="UP000294257">
    <property type="component" value="Unassembled WGS sequence"/>
</dbReference>
<comment type="caution">
    <text evidence="2">The sequence shown here is derived from an EMBL/GenBank/DDBJ whole genome shotgun (WGS) entry which is preliminary data.</text>
</comment>
<organism evidence="2 3">
    <name type="scientific">Herbihabitans rhizosphaerae</name>
    <dbReference type="NCBI Taxonomy" id="1872711"/>
    <lineage>
        <taxon>Bacteria</taxon>
        <taxon>Bacillati</taxon>
        <taxon>Actinomycetota</taxon>
        <taxon>Actinomycetes</taxon>
        <taxon>Pseudonocardiales</taxon>
        <taxon>Pseudonocardiaceae</taxon>
        <taxon>Herbihabitans</taxon>
    </lineage>
</organism>
<keyword evidence="3" id="KW-1185">Reference proteome</keyword>
<evidence type="ECO:0000313" key="3">
    <source>
        <dbReference type="Proteomes" id="UP000294257"/>
    </source>
</evidence>
<reference evidence="2 3" key="1">
    <citation type="submission" date="2019-02" db="EMBL/GenBank/DDBJ databases">
        <title>Genomic Encyclopedia of Type Strains, Phase IV (KMG-IV): sequencing the most valuable type-strain genomes for metagenomic binning, comparative biology and taxonomic classification.</title>
        <authorList>
            <person name="Goeker M."/>
        </authorList>
    </citation>
    <scope>NUCLEOTIDE SEQUENCE [LARGE SCALE GENOMIC DNA]</scope>
    <source>
        <strain evidence="2 3">DSM 101727</strain>
    </source>
</reference>
<evidence type="ECO:0000313" key="2">
    <source>
        <dbReference type="EMBL" id="RZS36475.1"/>
    </source>
</evidence>
<dbReference type="OrthoDB" id="3030at2"/>
<accession>A0A4Q7KJ83</accession>
<dbReference type="Pfam" id="PF13228">
    <property type="entry name" value="DUF4037"/>
    <property type="match status" value="1"/>
</dbReference>